<protein>
    <submittedName>
        <fullName evidence="2">Uncharacterized protein</fullName>
    </submittedName>
</protein>
<dbReference type="AlphaFoldDB" id="A0A6A5W2E6"/>
<reference evidence="2" key="1">
    <citation type="journal article" date="2020" name="Stud. Mycol.">
        <title>101 Dothideomycetes genomes: a test case for predicting lifestyles and emergence of pathogens.</title>
        <authorList>
            <person name="Haridas S."/>
            <person name="Albert R."/>
            <person name="Binder M."/>
            <person name="Bloem J."/>
            <person name="Labutti K."/>
            <person name="Salamov A."/>
            <person name="Andreopoulos B."/>
            <person name="Baker S."/>
            <person name="Barry K."/>
            <person name="Bills G."/>
            <person name="Bluhm B."/>
            <person name="Cannon C."/>
            <person name="Castanera R."/>
            <person name="Culley D."/>
            <person name="Daum C."/>
            <person name="Ezra D."/>
            <person name="Gonzalez J."/>
            <person name="Henrissat B."/>
            <person name="Kuo A."/>
            <person name="Liang C."/>
            <person name="Lipzen A."/>
            <person name="Lutzoni F."/>
            <person name="Magnuson J."/>
            <person name="Mondo S."/>
            <person name="Nolan M."/>
            <person name="Ohm R."/>
            <person name="Pangilinan J."/>
            <person name="Park H.-J."/>
            <person name="Ramirez L."/>
            <person name="Alfaro M."/>
            <person name="Sun H."/>
            <person name="Tritt A."/>
            <person name="Yoshinaga Y."/>
            <person name="Zwiers L.-H."/>
            <person name="Turgeon B."/>
            <person name="Goodwin S."/>
            <person name="Spatafora J."/>
            <person name="Crous P."/>
            <person name="Grigoriev I."/>
        </authorList>
    </citation>
    <scope>NUCLEOTIDE SEQUENCE</scope>
    <source>
        <strain evidence="2">CBS 123094</strain>
    </source>
</reference>
<proteinExistence type="predicted"/>
<dbReference type="EMBL" id="ML977632">
    <property type="protein sequence ID" value="KAF1995920.1"/>
    <property type="molecule type" value="Genomic_DNA"/>
</dbReference>
<evidence type="ECO:0000313" key="3">
    <source>
        <dbReference type="Proteomes" id="UP000799779"/>
    </source>
</evidence>
<name>A0A6A5W2E6_9PLEO</name>
<feature type="region of interest" description="Disordered" evidence="1">
    <location>
        <begin position="272"/>
        <end position="292"/>
    </location>
</feature>
<sequence>MEGLFHRDWGKSMKQKGLNDHPILLTCNAGNLFLKRHPIMCGKVKYDLHVQFHDTGIMYERVTTNISLARHQQKSAPPNPNKKNGSIFGGVFSNRIMGVGSTTEAADTLLTRLLRTIRSAPALGRFARQADTSQRKSRVQRAGSKTVSSRGLPMDLAFWIEADLADLYFDLGGMHRVCSEIWAASFTSLLEREDERWQAWQFQVKNTTMLTTYRVLGIAADDEYEGIKEGKASELVKIHQTIHEAVQPDIPIANGNPKSWIGDIVITSGPRTHGTGQYPLDSRTKPVFERIE</sequence>
<feature type="compositionally biased region" description="Basic and acidic residues" evidence="1">
    <location>
        <begin position="282"/>
        <end position="292"/>
    </location>
</feature>
<dbReference type="OrthoDB" id="3670250at2759"/>
<organism evidence="2 3">
    <name type="scientific">Amniculicola lignicola CBS 123094</name>
    <dbReference type="NCBI Taxonomy" id="1392246"/>
    <lineage>
        <taxon>Eukaryota</taxon>
        <taxon>Fungi</taxon>
        <taxon>Dikarya</taxon>
        <taxon>Ascomycota</taxon>
        <taxon>Pezizomycotina</taxon>
        <taxon>Dothideomycetes</taxon>
        <taxon>Pleosporomycetidae</taxon>
        <taxon>Pleosporales</taxon>
        <taxon>Amniculicolaceae</taxon>
        <taxon>Amniculicola</taxon>
    </lineage>
</organism>
<keyword evidence="3" id="KW-1185">Reference proteome</keyword>
<gene>
    <name evidence="2" type="ORF">P154DRAFT_609877</name>
</gene>
<evidence type="ECO:0000256" key="1">
    <source>
        <dbReference type="SAM" id="MobiDB-lite"/>
    </source>
</evidence>
<accession>A0A6A5W2E6</accession>
<evidence type="ECO:0000313" key="2">
    <source>
        <dbReference type="EMBL" id="KAF1995920.1"/>
    </source>
</evidence>
<dbReference type="Proteomes" id="UP000799779">
    <property type="component" value="Unassembled WGS sequence"/>
</dbReference>